<protein>
    <submittedName>
        <fullName evidence="8">Glycosyl hydrolases family 43</fullName>
    </submittedName>
</protein>
<dbReference type="GO" id="GO:0004553">
    <property type="term" value="F:hydrolase activity, hydrolyzing O-glycosyl compounds"/>
    <property type="evidence" value="ECO:0007669"/>
    <property type="project" value="InterPro"/>
</dbReference>
<organism evidence="8 9">
    <name type="scientific">Goodfellowiella coeruleoviolacea</name>
    <dbReference type="NCBI Taxonomy" id="334858"/>
    <lineage>
        <taxon>Bacteria</taxon>
        <taxon>Bacillati</taxon>
        <taxon>Actinomycetota</taxon>
        <taxon>Actinomycetes</taxon>
        <taxon>Pseudonocardiales</taxon>
        <taxon>Pseudonocardiaceae</taxon>
        <taxon>Goodfellowiella</taxon>
    </lineage>
</organism>
<keyword evidence="4" id="KW-0119">Carbohydrate metabolism</keyword>
<feature type="chain" id="PRO_5042051687" evidence="7">
    <location>
        <begin position="26"/>
        <end position="708"/>
    </location>
</feature>
<dbReference type="Gene3D" id="2.115.10.20">
    <property type="entry name" value="Glycosyl hydrolase domain, family 43"/>
    <property type="match status" value="1"/>
</dbReference>
<dbReference type="AlphaFoldDB" id="A0AAE3GDX3"/>
<dbReference type="InterPro" id="IPR052176">
    <property type="entry name" value="Glycosyl_Hydrlase_43_Enz"/>
</dbReference>
<dbReference type="Pfam" id="PF04616">
    <property type="entry name" value="Glyco_hydro_43"/>
    <property type="match status" value="2"/>
</dbReference>
<dbReference type="Proteomes" id="UP001206128">
    <property type="component" value="Unassembled WGS sequence"/>
</dbReference>
<dbReference type="EMBL" id="JAMTCK010000007">
    <property type="protein sequence ID" value="MCP2166472.1"/>
    <property type="molecule type" value="Genomic_DNA"/>
</dbReference>
<sequence length="708" mass="74803">MQTRVLAILGTLIALVAVLAPPAAAQPRPGGPVGSTATYHNNAATPGADPYVRYDAASGYYYAYSTEGADPGFHFAIYRSPDLATWQRLPGGALRADDGTQWGHDWFWAPEVYHNPDTGLYFLFYAARMNTNVAEHFGYADFEEPCKIGVAVATSPAGPFTNIVNQPIDYFPYDPAYHDVNLIMDATQKKPPATLAEGQTAPLGTYLPTIDPNVFFAGDGRVYLYFSRNAYRNWVWDHELGKYVEESNIYAVELTTAWWHDPTGTTMPTIAPAYVDANRVAGDDHPVRRDGFTPILSYGADPQDWENAHVDDYARTNGANKDRRWAEGSSVIESTRVVGGRRQPVYYLTYSANNYENAYYGVGYAVADSPLGPWRKSPANPILAQDSAIGMYSTGHGSIVATPDGSQLYYVHHGRSSTTTGRALYTERMRLDAEHPDPWGNPALVIDQSTADEPVPAGVAPYTLSTDTALLNVGASAGATLGWRVTSASGAAHDLANPLNRVDAVLDPAGAARIDRTADGAVLRAAGPRAGVAALTLTYQRQSASGQYGTVANLTAAGRDPVSVTLPVAACTTVLTGQRPGPLTLTSGVTCLTGAAVGGPVRVGRGAALVAVDSVIAGPVHADRGQALWLSGGRVAGGVDVSGATGPVRLDRVSVAGPVSVSGATGGVVIERSTLRGPLACTGNTPPPTDNGRPNQVRGPATGQCRGW</sequence>
<gene>
    <name evidence="8" type="ORF">LX83_003340</name>
</gene>
<evidence type="ECO:0000256" key="2">
    <source>
        <dbReference type="ARBA" id="ARBA00022651"/>
    </source>
</evidence>
<dbReference type="InterPro" id="IPR023296">
    <property type="entry name" value="Glyco_hydro_beta-prop_sf"/>
</dbReference>
<dbReference type="PANTHER" id="PTHR43772">
    <property type="entry name" value="ENDO-1,4-BETA-XYLANASE"/>
    <property type="match status" value="1"/>
</dbReference>
<keyword evidence="9" id="KW-1185">Reference proteome</keyword>
<dbReference type="PANTHER" id="PTHR43772:SF2">
    <property type="entry name" value="PUTATIVE (AFU_ORTHOLOGUE AFUA_2G04480)-RELATED"/>
    <property type="match status" value="1"/>
</dbReference>
<evidence type="ECO:0000256" key="7">
    <source>
        <dbReference type="SAM" id="SignalP"/>
    </source>
</evidence>
<accession>A0AAE3GDX3</accession>
<comment type="similarity">
    <text evidence="1">Belongs to the glycosyl hydrolase 43 family.</text>
</comment>
<evidence type="ECO:0000256" key="5">
    <source>
        <dbReference type="ARBA" id="ARBA00023295"/>
    </source>
</evidence>
<keyword evidence="2" id="KW-0858">Xylan degradation</keyword>
<keyword evidence="2" id="KW-0624">Polysaccharide degradation</keyword>
<keyword evidence="5" id="KW-0326">Glycosidase</keyword>
<feature type="signal peptide" evidence="7">
    <location>
        <begin position="1"/>
        <end position="25"/>
    </location>
</feature>
<comment type="caution">
    <text evidence="8">The sequence shown here is derived from an EMBL/GenBank/DDBJ whole genome shotgun (WGS) entry which is preliminary data.</text>
</comment>
<dbReference type="GO" id="GO:0045493">
    <property type="term" value="P:xylan catabolic process"/>
    <property type="evidence" value="ECO:0007669"/>
    <property type="project" value="UniProtKB-KW"/>
</dbReference>
<proteinExistence type="inferred from homology"/>
<keyword evidence="7" id="KW-0732">Signal</keyword>
<dbReference type="InterPro" id="IPR006710">
    <property type="entry name" value="Glyco_hydro_43"/>
</dbReference>
<name>A0AAE3GDX3_9PSEU</name>
<dbReference type="SUPFAM" id="SSF75005">
    <property type="entry name" value="Arabinanase/levansucrase/invertase"/>
    <property type="match status" value="1"/>
</dbReference>
<evidence type="ECO:0000256" key="3">
    <source>
        <dbReference type="ARBA" id="ARBA00022801"/>
    </source>
</evidence>
<evidence type="ECO:0000313" key="9">
    <source>
        <dbReference type="Proteomes" id="UP001206128"/>
    </source>
</evidence>
<dbReference type="RefSeq" id="WP_253772376.1">
    <property type="nucleotide sequence ID" value="NZ_JAMTCK010000007.1"/>
</dbReference>
<evidence type="ECO:0000313" key="8">
    <source>
        <dbReference type="EMBL" id="MCP2166472.1"/>
    </source>
</evidence>
<evidence type="ECO:0000256" key="4">
    <source>
        <dbReference type="ARBA" id="ARBA00023277"/>
    </source>
</evidence>
<evidence type="ECO:0000256" key="1">
    <source>
        <dbReference type="ARBA" id="ARBA00009865"/>
    </source>
</evidence>
<reference evidence="8" key="1">
    <citation type="submission" date="2022-06" db="EMBL/GenBank/DDBJ databases">
        <title>Genomic Encyclopedia of Archaeal and Bacterial Type Strains, Phase II (KMG-II): from individual species to whole genera.</title>
        <authorList>
            <person name="Goeker M."/>
        </authorList>
    </citation>
    <scope>NUCLEOTIDE SEQUENCE</scope>
    <source>
        <strain evidence="8">DSM 43935</strain>
    </source>
</reference>
<dbReference type="CDD" id="cd08991">
    <property type="entry name" value="GH43_HoAraf43-like"/>
    <property type="match status" value="1"/>
</dbReference>
<keyword evidence="3 8" id="KW-0378">Hydrolase</keyword>
<feature type="region of interest" description="Disordered" evidence="6">
    <location>
        <begin position="679"/>
        <end position="708"/>
    </location>
</feature>
<evidence type="ECO:0000256" key="6">
    <source>
        <dbReference type="SAM" id="MobiDB-lite"/>
    </source>
</evidence>